<gene>
    <name evidence="2" type="ORF">Tco_1122937</name>
</gene>
<reference evidence="2" key="2">
    <citation type="submission" date="2022-01" db="EMBL/GenBank/DDBJ databases">
        <authorList>
            <person name="Yamashiro T."/>
            <person name="Shiraishi A."/>
            <person name="Satake H."/>
            <person name="Nakayama K."/>
        </authorList>
    </citation>
    <scope>NUCLEOTIDE SEQUENCE</scope>
</reference>
<evidence type="ECO:0000313" key="2">
    <source>
        <dbReference type="EMBL" id="GJU06507.1"/>
    </source>
</evidence>
<keyword evidence="3" id="KW-1185">Reference proteome</keyword>
<name>A0ABQ5J1X9_9ASTR</name>
<sequence>MHTRASNFELVEPLPKPERTLNRRLRRRNKRVPFEQRNNPPKHPRVVYAPILDINYFRHFLVTLQNLNPMDDEPMWAADRVVALTPDFAITILETANKFAIKVLNAAAGGIFLYKTPNQAYQLLEDKVLLKLDWAKNQKTKSSLKKTVAFAVEGSSNSDTDKIMARMDAMTMKMDAQYKEFQSRSKQPNLDDDDIPMSREEEAKFMQTFRRTRFYNDYRDRDSNRDNWRSSGRNDYNRDNYQSHSDDKPDLQKQLSDFIKAQHSTNSFVKDTFMDLKNKLETTTKNHQASIQNLEAKFDRLADKQSGRPSGPLPSNTQPNPKGSSSKPYQPPQAQNEYMNVVFTWSGKSYDPPVNLNDQNESETPINFDSDDEDDEPTPQPKPKNPKPVKETPIPKPYKPKIPYPQRLKKEKMEA</sequence>
<proteinExistence type="predicted"/>
<accession>A0ABQ5J1X9</accession>
<feature type="compositionally biased region" description="Polar residues" evidence="1">
    <location>
        <begin position="313"/>
        <end position="338"/>
    </location>
</feature>
<evidence type="ECO:0000256" key="1">
    <source>
        <dbReference type="SAM" id="MobiDB-lite"/>
    </source>
</evidence>
<protein>
    <recommendedName>
        <fullName evidence="4">Reverse transcriptase domain-containing protein</fullName>
    </recommendedName>
</protein>
<feature type="compositionally biased region" description="Pro residues" evidence="1">
    <location>
        <begin position="394"/>
        <end position="403"/>
    </location>
</feature>
<dbReference type="EMBL" id="BQNB010021448">
    <property type="protein sequence ID" value="GJU06507.1"/>
    <property type="molecule type" value="Genomic_DNA"/>
</dbReference>
<feature type="region of interest" description="Disordered" evidence="1">
    <location>
        <begin position="302"/>
        <end position="415"/>
    </location>
</feature>
<comment type="caution">
    <text evidence="2">The sequence shown here is derived from an EMBL/GenBank/DDBJ whole genome shotgun (WGS) entry which is preliminary data.</text>
</comment>
<dbReference type="Proteomes" id="UP001151760">
    <property type="component" value="Unassembled WGS sequence"/>
</dbReference>
<feature type="compositionally biased region" description="Polar residues" evidence="1">
    <location>
        <begin position="356"/>
        <end position="367"/>
    </location>
</feature>
<evidence type="ECO:0000313" key="3">
    <source>
        <dbReference type="Proteomes" id="UP001151760"/>
    </source>
</evidence>
<organism evidence="2 3">
    <name type="scientific">Tanacetum coccineum</name>
    <dbReference type="NCBI Taxonomy" id="301880"/>
    <lineage>
        <taxon>Eukaryota</taxon>
        <taxon>Viridiplantae</taxon>
        <taxon>Streptophyta</taxon>
        <taxon>Embryophyta</taxon>
        <taxon>Tracheophyta</taxon>
        <taxon>Spermatophyta</taxon>
        <taxon>Magnoliopsida</taxon>
        <taxon>eudicotyledons</taxon>
        <taxon>Gunneridae</taxon>
        <taxon>Pentapetalae</taxon>
        <taxon>asterids</taxon>
        <taxon>campanulids</taxon>
        <taxon>Asterales</taxon>
        <taxon>Asteraceae</taxon>
        <taxon>Asteroideae</taxon>
        <taxon>Anthemideae</taxon>
        <taxon>Anthemidinae</taxon>
        <taxon>Tanacetum</taxon>
    </lineage>
</organism>
<evidence type="ECO:0008006" key="4">
    <source>
        <dbReference type="Google" id="ProtNLM"/>
    </source>
</evidence>
<feature type="region of interest" description="Disordered" evidence="1">
    <location>
        <begin position="220"/>
        <end position="250"/>
    </location>
</feature>
<reference evidence="2" key="1">
    <citation type="journal article" date="2022" name="Int. J. Mol. Sci.">
        <title>Draft Genome of Tanacetum Coccineum: Genomic Comparison of Closely Related Tanacetum-Family Plants.</title>
        <authorList>
            <person name="Yamashiro T."/>
            <person name="Shiraishi A."/>
            <person name="Nakayama K."/>
            <person name="Satake H."/>
        </authorList>
    </citation>
    <scope>NUCLEOTIDE SEQUENCE</scope>
</reference>